<reference evidence="2 3" key="1">
    <citation type="submission" date="2021-04" db="EMBL/GenBank/DDBJ databases">
        <title>Magnetospirillum sulfuroxidans sp. nov., a facultative chemolithoautotrophic sulfur-oxidizing alphaproteobacterium isolated from freshwater sediment and proposals for Paramagetospirillum gen. nov., and Magnetospirillaceae fam. nov.</title>
        <authorList>
            <person name="Koziaeva V."/>
            <person name="Geelhoed J.S."/>
            <person name="Sorokin D.Y."/>
            <person name="Grouzdev D.S."/>
        </authorList>
    </citation>
    <scope>NUCLEOTIDE SEQUENCE [LARGE SCALE GENOMIC DNA]</scope>
    <source>
        <strain evidence="2 3">J10</strain>
    </source>
</reference>
<evidence type="ECO:0000313" key="3">
    <source>
        <dbReference type="Proteomes" id="UP000680714"/>
    </source>
</evidence>
<dbReference type="Pfam" id="PF19192">
    <property type="entry name" value="Response_reg_2"/>
    <property type="match status" value="1"/>
</dbReference>
<organism evidence="2 3">
    <name type="scientific">Magnetospirillum sulfuroxidans</name>
    <dbReference type="NCBI Taxonomy" id="611300"/>
    <lineage>
        <taxon>Bacteria</taxon>
        <taxon>Pseudomonadati</taxon>
        <taxon>Pseudomonadota</taxon>
        <taxon>Alphaproteobacteria</taxon>
        <taxon>Rhodospirillales</taxon>
        <taxon>Rhodospirillaceae</taxon>
        <taxon>Magnetospirillum</taxon>
    </lineage>
</organism>
<keyword evidence="3" id="KW-1185">Reference proteome</keyword>
<sequence>MSGEHYSAFIKEAFIDPIRSVLIVDDDYPTFDEVLDAQLSSSQGGAKPSAKAWSKNPERIKKVIARFRDPKHPLLVDIHDGTNVPAGAESKIAAHLHQSDLLVLDYQLDKSKPNDGSMAFEIIRSLMRNDHFNLVAVHTSEDIDQVFRNTLIAALPPSGCVQADADAVKANELLAECEDTIEGSYDRIRASIDVDAYLFARQNPDKYMRAIGKGQAPFTAFKDACDALEWPNPDRKIVVAYLLAEVESRLMPRMNPNPAPGLVWSDGPVKYIKSDSVFVSFSAKGDEGNLLEDLLLALSTWCPRPSRLFLAKLRAEMDEYGAIAQGAALESRFALAHWYRRLLSSEGSERQWYIDDSVARHSEQLMNGILPRVAAFAKRLVETEAKLASADETTKAHFGVDFQKLDEMLRAEREHNALVSTTTPTGWHLTTGHVFEVENKIWVCVSPACDMVPGQLSSSRREAFGERLPFMAVCLTETKKGKILDAQSNRYLFLPLNGTVTSFCFNDPSDDASAPVWHTLYAEKRGVFEADGLGFTVCMTECDGDALVQKNRPARVVAQLRYEYALNFVQKLGGSMTRIGLDFVGRKEK</sequence>
<gene>
    <name evidence="2" type="ORF">KEC16_17745</name>
</gene>
<evidence type="ECO:0000259" key="1">
    <source>
        <dbReference type="Pfam" id="PF19192"/>
    </source>
</evidence>
<evidence type="ECO:0000313" key="2">
    <source>
        <dbReference type="EMBL" id="MBR9973575.1"/>
    </source>
</evidence>
<dbReference type="Proteomes" id="UP000680714">
    <property type="component" value="Unassembled WGS sequence"/>
</dbReference>
<comment type="caution">
    <text evidence="2">The sequence shown here is derived from an EMBL/GenBank/DDBJ whole genome shotgun (WGS) entry which is preliminary data.</text>
</comment>
<dbReference type="EMBL" id="JAGTUF010000026">
    <property type="protein sequence ID" value="MBR9973575.1"/>
    <property type="molecule type" value="Genomic_DNA"/>
</dbReference>
<dbReference type="InterPro" id="IPR043834">
    <property type="entry name" value="REC"/>
</dbReference>
<protein>
    <recommendedName>
        <fullName evidence="1">Response receiver domain-containing protein</fullName>
    </recommendedName>
</protein>
<proteinExistence type="predicted"/>
<name>A0ABS5IGR6_9PROT</name>
<dbReference type="RefSeq" id="WP_211551439.1">
    <property type="nucleotide sequence ID" value="NZ_JAGTUF010000026.1"/>
</dbReference>
<accession>A0ABS5IGR6</accession>
<feature type="domain" description="Response receiver" evidence="1">
    <location>
        <begin position="18"/>
        <end position="151"/>
    </location>
</feature>